<dbReference type="InterPro" id="IPR008271">
    <property type="entry name" value="Ser/Thr_kinase_AS"/>
</dbReference>
<dbReference type="CDD" id="cd23509">
    <property type="entry name" value="Gnk2-like"/>
    <property type="match status" value="4"/>
</dbReference>
<dbReference type="GO" id="GO:0005524">
    <property type="term" value="F:ATP binding"/>
    <property type="evidence" value="ECO:0007669"/>
    <property type="project" value="UniProtKB-KW"/>
</dbReference>
<protein>
    <recommendedName>
        <fullName evidence="2">non-specific serine/threonine protein kinase</fullName>
        <ecNumber evidence="2">2.7.11.1</ecNumber>
    </recommendedName>
</protein>
<evidence type="ECO:0000256" key="13">
    <source>
        <dbReference type="ARBA" id="ARBA00023157"/>
    </source>
</evidence>
<feature type="domain" description="Protein kinase" evidence="18">
    <location>
        <begin position="1184"/>
        <end position="1457"/>
    </location>
</feature>
<dbReference type="PROSITE" id="PS51473">
    <property type="entry name" value="GNK2"/>
    <property type="match status" value="4"/>
</dbReference>
<dbReference type="InterPro" id="IPR002902">
    <property type="entry name" value="GNK2"/>
</dbReference>
<keyword evidence="11 17" id="KW-1133">Transmembrane helix</keyword>
<comment type="subcellular location">
    <subcellularLocation>
        <location evidence="1">Membrane</location>
        <topology evidence="1">Single-pass membrane protein</topology>
    </subcellularLocation>
</comment>
<dbReference type="Pfam" id="PF07714">
    <property type="entry name" value="PK_Tyr_Ser-Thr"/>
    <property type="match status" value="1"/>
</dbReference>
<dbReference type="InterPro" id="IPR038408">
    <property type="entry name" value="GNK2_sf"/>
</dbReference>
<dbReference type="PANTHER" id="PTHR27002:SF697">
    <property type="entry name" value="OS07G0534300 PROTEIN"/>
    <property type="match status" value="1"/>
</dbReference>
<evidence type="ECO:0000256" key="11">
    <source>
        <dbReference type="ARBA" id="ARBA00022989"/>
    </source>
</evidence>
<dbReference type="GO" id="GO:0005886">
    <property type="term" value="C:plasma membrane"/>
    <property type="evidence" value="ECO:0007669"/>
    <property type="project" value="TreeGrafter"/>
</dbReference>
<evidence type="ECO:0000259" key="19">
    <source>
        <dbReference type="PROSITE" id="PS51473"/>
    </source>
</evidence>
<evidence type="ECO:0000256" key="7">
    <source>
        <dbReference type="ARBA" id="ARBA00022737"/>
    </source>
</evidence>
<feature type="domain" description="Gnk2-homologous" evidence="19">
    <location>
        <begin position="861"/>
        <end position="964"/>
    </location>
</feature>
<keyword evidence="10" id="KW-0067">ATP-binding</keyword>
<evidence type="ECO:0000256" key="17">
    <source>
        <dbReference type="SAM" id="Phobius"/>
    </source>
</evidence>
<organism evidence="20 21">
    <name type="scientific">Paspalum notatum var. saurae</name>
    <dbReference type="NCBI Taxonomy" id="547442"/>
    <lineage>
        <taxon>Eukaryota</taxon>
        <taxon>Viridiplantae</taxon>
        <taxon>Streptophyta</taxon>
        <taxon>Embryophyta</taxon>
        <taxon>Tracheophyta</taxon>
        <taxon>Spermatophyta</taxon>
        <taxon>Magnoliopsida</taxon>
        <taxon>Liliopsida</taxon>
        <taxon>Poales</taxon>
        <taxon>Poaceae</taxon>
        <taxon>PACMAD clade</taxon>
        <taxon>Panicoideae</taxon>
        <taxon>Andropogonodae</taxon>
        <taxon>Paspaleae</taxon>
        <taxon>Paspalinae</taxon>
        <taxon>Paspalum</taxon>
    </lineage>
</organism>
<dbReference type="EMBL" id="CP144747">
    <property type="protein sequence ID" value="WVZ66168.1"/>
    <property type="molecule type" value="Genomic_DNA"/>
</dbReference>
<keyword evidence="3" id="KW-0723">Serine/threonine-protein kinase</keyword>
<evidence type="ECO:0000256" key="14">
    <source>
        <dbReference type="ARBA" id="ARBA00023180"/>
    </source>
</evidence>
<feature type="domain" description="Protein kinase" evidence="18">
    <location>
        <begin position="1"/>
        <end position="208"/>
    </location>
</feature>
<feature type="domain" description="Gnk2-homologous" evidence="19">
    <location>
        <begin position="975"/>
        <end position="1083"/>
    </location>
</feature>
<keyword evidence="14" id="KW-0325">Glycoprotein</keyword>
<evidence type="ECO:0000313" key="21">
    <source>
        <dbReference type="Proteomes" id="UP001341281"/>
    </source>
</evidence>
<feature type="transmembrane region" description="Helical" evidence="17">
    <location>
        <begin position="1107"/>
        <end position="1130"/>
    </location>
</feature>
<dbReference type="InterPro" id="IPR011009">
    <property type="entry name" value="Kinase-like_dom_sf"/>
</dbReference>
<keyword evidence="13" id="KW-1015">Disulfide bond</keyword>
<keyword evidence="21" id="KW-1185">Reference proteome</keyword>
<keyword evidence="4" id="KW-0808">Transferase</keyword>
<evidence type="ECO:0000256" key="15">
    <source>
        <dbReference type="ARBA" id="ARBA00047899"/>
    </source>
</evidence>
<feature type="transmembrane region" description="Helical" evidence="17">
    <location>
        <begin position="479"/>
        <end position="502"/>
    </location>
</feature>
<evidence type="ECO:0000256" key="12">
    <source>
        <dbReference type="ARBA" id="ARBA00023136"/>
    </source>
</evidence>
<feature type="domain" description="Gnk2-homologous" evidence="19">
    <location>
        <begin position="233"/>
        <end position="346"/>
    </location>
</feature>
<dbReference type="Proteomes" id="UP001341281">
    <property type="component" value="Chromosome 03"/>
</dbReference>
<evidence type="ECO:0000259" key="18">
    <source>
        <dbReference type="PROSITE" id="PS50011"/>
    </source>
</evidence>
<dbReference type="Gene3D" id="3.30.430.20">
    <property type="entry name" value="Gnk2 domain, C-X8-C-X2-C motif"/>
    <property type="match status" value="4"/>
</dbReference>
<dbReference type="InterPro" id="IPR000719">
    <property type="entry name" value="Prot_kinase_dom"/>
</dbReference>
<comment type="catalytic activity">
    <reaction evidence="16">
        <text>L-seryl-[protein] + ATP = O-phospho-L-seryl-[protein] + ADP + H(+)</text>
        <dbReference type="Rhea" id="RHEA:17989"/>
        <dbReference type="Rhea" id="RHEA-COMP:9863"/>
        <dbReference type="Rhea" id="RHEA-COMP:11604"/>
        <dbReference type="ChEBI" id="CHEBI:15378"/>
        <dbReference type="ChEBI" id="CHEBI:29999"/>
        <dbReference type="ChEBI" id="CHEBI:30616"/>
        <dbReference type="ChEBI" id="CHEBI:83421"/>
        <dbReference type="ChEBI" id="CHEBI:456216"/>
        <dbReference type="EC" id="2.7.11.1"/>
    </reaction>
</comment>
<dbReference type="PROSITE" id="PS00108">
    <property type="entry name" value="PROTEIN_KINASE_ST"/>
    <property type="match status" value="3"/>
</dbReference>
<dbReference type="GO" id="GO:0004674">
    <property type="term" value="F:protein serine/threonine kinase activity"/>
    <property type="evidence" value="ECO:0007669"/>
    <property type="project" value="UniProtKB-KW"/>
</dbReference>
<evidence type="ECO:0000256" key="16">
    <source>
        <dbReference type="ARBA" id="ARBA00048679"/>
    </source>
</evidence>
<dbReference type="PROSITE" id="PS50011">
    <property type="entry name" value="PROTEIN_KINASE_DOM"/>
    <property type="match status" value="3"/>
</dbReference>
<gene>
    <name evidence="20" type="ORF">U9M48_015432</name>
</gene>
<dbReference type="Pfam" id="PF01657">
    <property type="entry name" value="Stress-antifung"/>
    <property type="match status" value="4"/>
</dbReference>
<proteinExistence type="predicted"/>
<keyword evidence="9" id="KW-0418">Kinase</keyword>
<accession>A0AAQ3T3V3</accession>
<evidence type="ECO:0000256" key="2">
    <source>
        <dbReference type="ARBA" id="ARBA00012513"/>
    </source>
</evidence>
<keyword evidence="12 17" id="KW-0472">Membrane</keyword>
<keyword evidence="6" id="KW-0732">Signal</keyword>
<dbReference type="EC" id="2.7.11.1" evidence="2"/>
<evidence type="ECO:0000256" key="1">
    <source>
        <dbReference type="ARBA" id="ARBA00004167"/>
    </source>
</evidence>
<keyword evidence="7" id="KW-0677">Repeat</keyword>
<evidence type="ECO:0000256" key="6">
    <source>
        <dbReference type="ARBA" id="ARBA00022729"/>
    </source>
</evidence>
<feature type="domain" description="Gnk2-homologous" evidence="19">
    <location>
        <begin position="355"/>
        <end position="461"/>
    </location>
</feature>
<dbReference type="FunFam" id="1.10.510.10:FF:000060">
    <property type="entry name" value="G-type lectin S-receptor-like serine/threonine-protein kinase"/>
    <property type="match status" value="3"/>
</dbReference>
<dbReference type="Pfam" id="PF00069">
    <property type="entry name" value="Pkinase"/>
    <property type="match status" value="2"/>
</dbReference>
<sequence length="1502" mass="166867">MLVYEYMQNKSLDLFIFDLNKRAQLNWPIRLHIIDGIAQGILYLHKHSGLCIVHRDLKASNILLDREMNPKISDFGIARIFSSNMTESNTTRIVGTHGYISPEYAFDGVCSTKSDVFSFGVLVLKIISGKRTTGFYPYDGKLYNLISYAWKLWRVGDWYQLVCFRIGNDREMIERCIQVALLCVQESAEDRSTMDHVVTMLNSENAILPKPKQPGYFFVRSSESEAQSGIFNAISITLESNANIVYMQSPAYMSNLKDLAEQLFANVTNSNSYSAQGTAGMGLEKVYGAVLCRADTHPGTDCANRLKEVLDEAMNNSANSSCSSQKDISLFDDGYLVQLRFSDEDFISNFGNSQECIVRAILNPPLSSDVSEQFHSLVSKLMRKLTDAAAKKIGRYETGQGWLVQKNQAVYGLVQCAEDMLPGTCQDCLNSAMTKRGQMVDQIGGAILSVHCSLWYQTEVQFFAGTPALSLNMPTPSKFWIWISIGSFSVVVSISWLLVHIWIKTERKRERARFQLQLLSMAIQNVINLWRIEEGNSGFSLYDFSQIKEATGNFSTENKLGQGGFGPVYKGLLPGGLEVAVKRLASCSVQGLLEFKNEIQLIAKLQHKNLVKLLGCCIQGDQEKMLVYEYMQNKSLDIFIFDANKGVQLDWPMRLHIIDGVAQGILYLHKHSRLCIVHRDLKASNILLDSDMTPKISDFGMARIFSSNMKESNTTRIVGTHGYIAPEYAFDGVCSIKSDVFSFGVLVLEIISGKRTTGFYPYDGKLYNLISFAWKLWKVGEWSQLVCCRIGENREAIEKCIQVALLCVQESAEDRPTMDLVVSMLNRESVGLPRPKQPAYFFVRSSESEASSCNINISITLASPTGRIVERTYPPNGTFAANLKNLTASLLANASASGFSALSIGGAGAGAAYGVVLCRGDFLGDQCVTCLKTGFEQAASYCPSSPDATMYFDQCQLRYSDLDFLAGGGAAGASNMPETTARNMNNVSDGNVAAFDALVTRLVAAVSDAASNRSSRYGTGQAGFPPEDMNVFALAQCTQDLTPAQCRGCLAGLIDQMPTWFPGRVGGRLLGVRCDMRYEKDVFFTQNQDTLTLKPLVGSNKGSNTTLWVVAIVVPVTVLLACFLACFLWIRKRRRRVINTSGTVSMPTMSMEMEQVLKLWRIEESDSEFSLFDFDQIADATDNFSDDHKLGQGGFGPVYKGELPGGLEIAIKRLSSVSVQGLMEFKTEIQLIAKLQHTNLVRLLGCCVQADEKMLVYEYMHNKSLDFFIFDADKGKVLTWDRRFRIVDGVAQGLLYLHKHSRLRVIHRDLKASNILLDRDMNPKISDFGMARIFGSNTTEANTTRVVGTHGYIAPEYASEGLFSIKSDLRRLAPRDHNGKRTAGFYQYGKFFNLTGYAYQMWKDGKWHELVDPALGDDLPVGEVIKCLQVALLCVQDSADDRPNMSEVVAMLGSEGITMPEPRQPAYFNVRISSLAVSSDSFGESSSCRISNITLTDHEEGR</sequence>
<name>A0AAQ3T3V3_PASNO</name>
<feature type="domain" description="Protein kinase" evidence="18">
    <location>
        <begin position="554"/>
        <end position="830"/>
    </location>
</feature>
<evidence type="ECO:0000313" key="20">
    <source>
        <dbReference type="EMBL" id="WVZ66168.1"/>
    </source>
</evidence>
<keyword evidence="5 17" id="KW-0812">Transmembrane</keyword>
<evidence type="ECO:0000256" key="4">
    <source>
        <dbReference type="ARBA" id="ARBA00022679"/>
    </source>
</evidence>
<dbReference type="PANTHER" id="PTHR27002">
    <property type="entry name" value="RECEPTOR-LIKE SERINE/THREONINE-PROTEIN KINASE SD1-8"/>
    <property type="match status" value="1"/>
</dbReference>
<evidence type="ECO:0000256" key="10">
    <source>
        <dbReference type="ARBA" id="ARBA00022840"/>
    </source>
</evidence>
<dbReference type="CDD" id="cd14066">
    <property type="entry name" value="STKc_IRAK"/>
    <property type="match status" value="1"/>
</dbReference>
<dbReference type="FunFam" id="3.30.200.20:FF:000195">
    <property type="entry name" value="G-type lectin S-receptor-like serine/threonine-protein kinase"/>
    <property type="match status" value="2"/>
</dbReference>
<dbReference type="SMART" id="SM00220">
    <property type="entry name" value="S_TKc"/>
    <property type="match status" value="2"/>
</dbReference>
<dbReference type="Gene3D" id="1.10.510.10">
    <property type="entry name" value="Transferase(Phosphotransferase) domain 1"/>
    <property type="match status" value="3"/>
</dbReference>
<dbReference type="FunFam" id="3.30.430.20:FF:000002">
    <property type="entry name" value="Cysteine-rich receptor-like protein kinase 10"/>
    <property type="match status" value="1"/>
</dbReference>
<dbReference type="InterPro" id="IPR001245">
    <property type="entry name" value="Ser-Thr/Tyr_kinase_cat_dom"/>
</dbReference>
<evidence type="ECO:0000256" key="9">
    <source>
        <dbReference type="ARBA" id="ARBA00022777"/>
    </source>
</evidence>
<evidence type="ECO:0000256" key="8">
    <source>
        <dbReference type="ARBA" id="ARBA00022741"/>
    </source>
</evidence>
<dbReference type="SUPFAM" id="SSF56112">
    <property type="entry name" value="Protein kinase-like (PK-like)"/>
    <property type="match status" value="3"/>
</dbReference>
<evidence type="ECO:0000256" key="3">
    <source>
        <dbReference type="ARBA" id="ARBA00022527"/>
    </source>
</evidence>
<keyword evidence="8" id="KW-0547">Nucleotide-binding</keyword>
<comment type="catalytic activity">
    <reaction evidence="15">
        <text>L-threonyl-[protein] + ATP = O-phospho-L-threonyl-[protein] + ADP + H(+)</text>
        <dbReference type="Rhea" id="RHEA:46608"/>
        <dbReference type="Rhea" id="RHEA-COMP:11060"/>
        <dbReference type="Rhea" id="RHEA-COMP:11605"/>
        <dbReference type="ChEBI" id="CHEBI:15378"/>
        <dbReference type="ChEBI" id="CHEBI:30013"/>
        <dbReference type="ChEBI" id="CHEBI:30616"/>
        <dbReference type="ChEBI" id="CHEBI:61977"/>
        <dbReference type="ChEBI" id="CHEBI:456216"/>
        <dbReference type="EC" id="2.7.11.1"/>
    </reaction>
</comment>
<reference evidence="20 21" key="1">
    <citation type="submission" date="2024-02" db="EMBL/GenBank/DDBJ databases">
        <title>High-quality chromosome-scale genome assembly of Pensacola bahiagrass (Paspalum notatum Flugge var. saurae).</title>
        <authorList>
            <person name="Vega J.M."/>
            <person name="Podio M."/>
            <person name="Orjuela J."/>
            <person name="Siena L.A."/>
            <person name="Pessino S.C."/>
            <person name="Combes M.C."/>
            <person name="Mariac C."/>
            <person name="Albertini E."/>
            <person name="Pupilli F."/>
            <person name="Ortiz J.P.A."/>
            <person name="Leblanc O."/>
        </authorList>
    </citation>
    <scope>NUCLEOTIDE SEQUENCE [LARGE SCALE GENOMIC DNA]</scope>
    <source>
        <strain evidence="20">R1</strain>
        <tissue evidence="20">Leaf</tissue>
    </source>
</reference>
<evidence type="ECO:0000256" key="5">
    <source>
        <dbReference type="ARBA" id="ARBA00022692"/>
    </source>
</evidence>
<dbReference type="Gene3D" id="3.30.200.20">
    <property type="entry name" value="Phosphorylase Kinase, domain 1"/>
    <property type="match status" value="2"/>
</dbReference>